<evidence type="ECO:0000313" key="3">
    <source>
        <dbReference type="Proteomes" id="UP000732619"/>
    </source>
</evidence>
<protein>
    <submittedName>
        <fullName evidence="2">Uncharacterized protein</fullName>
    </submittedName>
</protein>
<sequence length="273" mass="30468">MDLITGIIFVILFLIIMVFAFSMGILSPYVGRKEIVSIIVIGFVLGAIGGYFFIDPIYEESPYIIGNVQGLFTLDSEVINLNIPSTSNISDVTSKISNLEGVNSVSTNGFELKTGFIKNSTKTYVENHLRSDPEIETFKVSNNSVTVDLKNPASSTTTLGSLVNWLSNRAGVGSEFAFVHIQVHVNSNDVEEVRDYLNESNYNIISIEGPVQDTIHYFEGHLAPTYVIMFITGLVGVAVAIAGVFVEPLTKFTRRFKKDQKERIRTRRNRRRR</sequence>
<evidence type="ECO:0000256" key="1">
    <source>
        <dbReference type="SAM" id="Phobius"/>
    </source>
</evidence>
<keyword evidence="1" id="KW-0812">Transmembrane</keyword>
<keyword evidence="1" id="KW-0472">Membrane</keyword>
<name>A0A8T3VZ67_METOL</name>
<feature type="transmembrane region" description="Helical" evidence="1">
    <location>
        <begin position="35"/>
        <end position="54"/>
    </location>
</feature>
<proteinExistence type="predicted"/>
<organism evidence="2 3">
    <name type="scientific">Methanobrevibacter olleyae</name>
    <dbReference type="NCBI Taxonomy" id="294671"/>
    <lineage>
        <taxon>Archaea</taxon>
        <taxon>Methanobacteriati</taxon>
        <taxon>Methanobacteriota</taxon>
        <taxon>Methanomada group</taxon>
        <taxon>Methanobacteria</taxon>
        <taxon>Methanobacteriales</taxon>
        <taxon>Methanobacteriaceae</taxon>
        <taxon>Methanobrevibacter</taxon>
    </lineage>
</organism>
<gene>
    <name evidence="2" type="ORF">E7Z75_07625</name>
</gene>
<dbReference type="Proteomes" id="UP000732619">
    <property type="component" value="Unassembled WGS sequence"/>
</dbReference>
<dbReference type="AlphaFoldDB" id="A0A8T3VZ67"/>
<dbReference type="EMBL" id="SUTG01000041">
    <property type="protein sequence ID" value="MBE6512989.1"/>
    <property type="molecule type" value="Genomic_DNA"/>
</dbReference>
<keyword evidence="1" id="KW-1133">Transmembrane helix</keyword>
<reference evidence="2" key="1">
    <citation type="submission" date="2019-04" db="EMBL/GenBank/DDBJ databases">
        <title>Evolution of Biomass-Degrading Anaerobic Consortia Revealed by Metagenomics.</title>
        <authorList>
            <person name="Peng X."/>
        </authorList>
    </citation>
    <scope>NUCLEOTIDE SEQUENCE</scope>
    <source>
        <strain evidence="2">SIG14</strain>
    </source>
</reference>
<evidence type="ECO:0000313" key="2">
    <source>
        <dbReference type="EMBL" id="MBE6512989.1"/>
    </source>
</evidence>
<feature type="transmembrane region" description="Helical" evidence="1">
    <location>
        <begin position="226"/>
        <end position="246"/>
    </location>
</feature>
<feature type="transmembrane region" description="Helical" evidence="1">
    <location>
        <begin position="6"/>
        <end position="26"/>
    </location>
</feature>
<comment type="caution">
    <text evidence="2">The sequence shown here is derived from an EMBL/GenBank/DDBJ whole genome shotgun (WGS) entry which is preliminary data.</text>
</comment>
<accession>A0A8T3VZ67</accession>